<dbReference type="PANTHER" id="PTHR24096">
    <property type="entry name" value="LONG-CHAIN-FATTY-ACID--COA LIGASE"/>
    <property type="match status" value="1"/>
</dbReference>
<comment type="caution">
    <text evidence="3">The sequence shown here is derived from an EMBL/GenBank/DDBJ whole genome shotgun (WGS) entry which is preliminary data.</text>
</comment>
<protein>
    <recommendedName>
        <fullName evidence="5">Phenylacetyl-CoA ligase</fullName>
    </recommendedName>
</protein>
<proteinExistence type="predicted"/>
<dbReference type="InterPro" id="IPR042099">
    <property type="entry name" value="ANL_N_sf"/>
</dbReference>
<name>A0A072P9B0_9EURO</name>
<dbReference type="InterPro" id="IPR000873">
    <property type="entry name" value="AMP-dep_synth/lig_dom"/>
</dbReference>
<dbReference type="OrthoDB" id="6509636at2759"/>
<keyword evidence="4" id="KW-1185">Reference proteome</keyword>
<organism evidence="3 4">
    <name type="scientific">Exophiala aquamarina CBS 119918</name>
    <dbReference type="NCBI Taxonomy" id="1182545"/>
    <lineage>
        <taxon>Eukaryota</taxon>
        <taxon>Fungi</taxon>
        <taxon>Dikarya</taxon>
        <taxon>Ascomycota</taxon>
        <taxon>Pezizomycotina</taxon>
        <taxon>Eurotiomycetes</taxon>
        <taxon>Chaetothyriomycetidae</taxon>
        <taxon>Chaetothyriales</taxon>
        <taxon>Herpotrichiellaceae</taxon>
        <taxon>Exophiala</taxon>
    </lineage>
</organism>
<evidence type="ECO:0000259" key="1">
    <source>
        <dbReference type="Pfam" id="PF00501"/>
    </source>
</evidence>
<feature type="domain" description="AMP-binding enzyme C-terminal" evidence="2">
    <location>
        <begin position="458"/>
        <end position="538"/>
    </location>
</feature>
<dbReference type="InterPro" id="IPR020845">
    <property type="entry name" value="AMP-binding_CS"/>
</dbReference>
<dbReference type="GO" id="GO:0016405">
    <property type="term" value="F:CoA-ligase activity"/>
    <property type="evidence" value="ECO:0007669"/>
    <property type="project" value="TreeGrafter"/>
</dbReference>
<accession>A0A072P9B0</accession>
<dbReference type="Pfam" id="PF13193">
    <property type="entry name" value="AMP-binding_C"/>
    <property type="match status" value="1"/>
</dbReference>
<gene>
    <name evidence="3" type="ORF">A1O9_06893</name>
</gene>
<evidence type="ECO:0000313" key="4">
    <source>
        <dbReference type="Proteomes" id="UP000027920"/>
    </source>
</evidence>
<dbReference type="Pfam" id="PF00501">
    <property type="entry name" value="AMP-binding"/>
    <property type="match status" value="1"/>
</dbReference>
<dbReference type="InterPro" id="IPR045851">
    <property type="entry name" value="AMP-bd_C_sf"/>
</dbReference>
<dbReference type="EMBL" id="AMGV01000005">
    <property type="protein sequence ID" value="KEF56704.1"/>
    <property type="molecule type" value="Genomic_DNA"/>
</dbReference>
<feature type="domain" description="AMP-dependent synthetase/ligase" evidence="1">
    <location>
        <begin position="56"/>
        <end position="349"/>
    </location>
</feature>
<dbReference type="Gene3D" id="3.40.50.12780">
    <property type="entry name" value="N-terminal domain of ligase-like"/>
    <property type="match status" value="1"/>
</dbReference>
<dbReference type="STRING" id="1182545.A0A072P9B0"/>
<dbReference type="VEuPathDB" id="FungiDB:A1O9_06893"/>
<dbReference type="PROSITE" id="PS00455">
    <property type="entry name" value="AMP_BINDING"/>
    <property type="match status" value="1"/>
</dbReference>
<dbReference type="Proteomes" id="UP000027920">
    <property type="component" value="Unassembled WGS sequence"/>
</dbReference>
<dbReference type="SUPFAM" id="SSF56801">
    <property type="entry name" value="Acetyl-CoA synthetase-like"/>
    <property type="match status" value="1"/>
</dbReference>
<dbReference type="PANTHER" id="PTHR24096:SF422">
    <property type="entry name" value="BCDNA.GH02901"/>
    <property type="match status" value="1"/>
</dbReference>
<dbReference type="GeneID" id="25281808"/>
<evidence type="ECO:0008006" key="5">
    <source>
        <dbReference type="Google" id="ProtNLM"/>
    </source>
</evidence>
<dbReference type="RefSeq" id="XP_013259294.1">
    <property type="nucleotide sequence ID" value="XM_013403840.1"/>
</dbReference>
<evidence type="ECO:0000313" key="3">
    <source>
        <dbReference type="EMBL" id="KEF56704.1"/>
    </source>
</evidence>
<dbReference type="HOGENOM" id="CLU_000022_59_2_1"/>
<evidence type="ECO:0000259" key="2">
    <source>
        <dbReference type="Pfam" id="PF13193"/>
    </source>
</evidence>
<dbReference type="AlphaFoldDB" id="A0A072P9B0"/>
<dbReference type="InterPro" id="IPR025110">
    <property type="entry name" value="AMP-bd_C"/>
</dbReference>
<reference evidence="3 4" key="1">
    <citation type="submission" date="2013-03" db="EMBL/GenBank/DDBJ databases">
        <title>The Genome Sequence of Exophiala aquamarina CBS 119918.</title>
        <authorList>
            <consortium name="The Broad Institute Genomics Platform"/>
            <person name="Cuomo C."/>
            <person name="de Hoog S."/>
            <person name="Gorbushina A."/>
            <person name="Walker B."/>
            <person name="Young S.K."/>
            <person name="Zeng Q."/>
            <person name="Gargeya S."/>
            <person name="Fitzgerald M."/>
            <person name="Haas B."/>
            <person name="Abouelleil A."/>
            <person name="Allen A.W."/>
            <person name="Alvarado L."/>
            <person name="Arachchi H.M."/>
            <person name="Berlin A.M."/>
            <person name="Chapman S.B."/>
            <person name="Gainer-Dewar J."/>
            <person name="Goldberg J."/>
            <person name="Griggs A."/>
            <person name="Gujja S."/>
            <person name="Hansen M."/>
            <person name="Howarth C."/>
            <person name="Imamovic A."/>
            <person name="Ireland A."/>
            <person name="Larimer J."/>
            <person name="McCowan C."/>
            <person name="Murphy C."/>
            <person name="Pearson M."/>
            <person name="Poon T.W."/>
            <person name="Priest M."/>
            <person name="Roberts A."/>
            <person name="Saif S."/>
            <person name="Shea T."/>
            <person name="Sisk P."/>
            <person name="Sykes S."/>
            <person name="Wortman J."/>
            <person name="Nusbaum C."/>
            <person name="Birren B."/>
        </authorList>
    </citation>
    <scope>NUCLEOTIDE SEQUENCE [LARGE SCALE GENOMIC DNA]</scope>
    <source>
        <strain evidence="3 4">CBS 119918</strain>
    </source>
</reference>
<sequence>MGFITPAWVPKLPEIPDTLPLNDFIFEEEHGRAPIASSLDPYIDGVSGKSIGPLALKENVDCLARALARELDWGVNKGSEFSKVAGIFALNTIDVPAVNGAILRLNGVSTPANAAYNATELAHQLKTSKAQALFTVNPLLDVALAAAKAAGVRQSRVFLCELPQDDTNAYPNNIRTISQLIEQGKALHPLAQVKWNPGQGARQTAFLCYSSGTSGQPKGVMISHRNVIANVIQIATFESQMRVTFDGPNFRDVVLGILPQSHIYGLVVISHAATYRGDSVIILPSYDLETCLRSIQTHSIRTLFVVPPIINNMVQNQLLCQKYDLSSVKTIFSGAAPLGEETIKCLKQHSVPSDLWFGSSGNLLPGHVAKVMSPGGKEITTFDTPGELFVQGPTVALGYFMNEDATKETFVDHPDGRYMHTGDEVVFREAASGSQHIFIVDRLKELIKVNGHQVAPAELEACLLEHPEVADCAVISVPDDRAGEVPKAYIVKASSIATPEGELKTQLQTYITNRKARHKRLKGGIEFIDIIPKSDSGKILRRILRDKDRAERRQGSVTAKL</sequence>
<dbReference type="Gene3D" id="3.30.300.30">
    <property type="match status" value="1"/>
</dbReference>